<name>A0A0A1YPQ7_9PSED</name>
<organism evidence="1 2">
    <name type="scientific">Pseudomonas taeanensis MS-3</name>
    <dbReference type="NCBI Taxonomy" id="1395571"/>
    <lineage>
        <taxon>Bacteria</taxon>
        <taxon>Pseudomonadati</taxon>
        <taxon>Pseudomonadota</taxon>
        <taxon>Gammaproteobacteria</taxon>
        <taxon>Pseudomonadales</taxon>
        <taxon>Pseudomonadaceae</taxon>
        <taxon>Pseudomonas</taxon>
    </lineage>
</organism>
<protein>
    <submittedName>
        <fullName evidence="1">Uncharacterized protein</fullName>
    </submittedName>
</protein>
<dbReference type="STRING" id="1395571.TMS3_0103885"/>
<reference evidence="1 2" key="1">
    <citation type="journal article" date="2014" name="Genome Announc.">
        <title>Draft Genome Sequence of Petroleum Oil-Degrading Marine Bacterium Pseudomonas taeanensis Strain MS-3, Isolated from a Crude Oil-Contaminated Seashore.</title>
        <authorList>
            <person name="Lee S.Y."/>
            <person name="Kim S.H."/>
            <person name="Lee D.G."/>
            <person name="Shin S."/>
            <person name="Yun S.H."/>
            <person name="Choi C.W."/>
            <person name="Chung Y.H."/>
            <person name="Choi J.S."/>
            <person name="Kahng H.Y."/>
            <person name="Kim S.I."/>
        </authorList>
    </citation>
    <scope>NUCLEOTIDE SEQUENCE [LARGE SCALE GENOMIC DNA]</scope>
    <source>
        <strain evidence="1 2">MS-3</strain>
    </source>
</reference>
<sequence length="60" mass="6878">MAFKLGDQIHQSKPDSLEHLLLVKILDVFLAANGRMHDELEKLRETGEDKTIYPESPLVF</sequence>
<proteinExistence type="predicted"/>
<dbReference type="Proteomes" id="UP000030063">
    <property type="component" value="Unassembled WGS sequence"/>
</dbReference>
<keyword evidence="2" id="KW-1185">Reference proteome</keyword>
<evidence type="ECO:0000313" key="1">
    <source>
        <dbReference type="EMBL" id="KFX71091.1"/>
    </source>
</evidence>
<gene>
    <name evidence="1" type="ORF">TMS3_0103885</name>
</gene>
<comment type="caution">
    <text evidence="1">The sequence shown here is derived from an EMBL/GenBank/DDBJ whole genome shotgun (WGS) entry which is preliminary data.</text>
</comment>
<dbReference type="AlphaFoldDB" id="A0A0A1YPQ7"/>
<evidence type="ECO:0000313" key="2">
    <source>
        <dbReference type="Proteomes" id="UP000030063"/>
    </source>
</evidence>
<accession>A0A0A1YPQ7</accession>
<dbReference type="EMBL" id="AWSQ01000001">
    <property type="protein sequence ID" value="KFX71091.1"/>
    <property type="molecule type" value="Genomic_DNA"/>
</dbReference>